<dbReference type="STRING" id="1836467.BTR34_12080"/>
<gene>
    <name evidence="20" type="ORF">A9200_15735</name>
</gene>
<evidence type="ECO:0000259" key="17">
    <source>
        <dbReference type="Pfam" id="PF02706"/>
    </source>
</evidence>
<evidence type="ECO:0000259" key="19">
    <source>
        <dbReference type="Pfam" id="PF13807"/>
    </source>
</evidence>
<feature type="domain" description="Polysaccharide chain length determinant N-terminal" evidence="17">
    <location>
        <begin position="18"/>
        <end position="111"/>
    </location>
</feature>
<feature type="domain" description="Tyrosine-protein kinase G-rich" evidence="19">
    <location>
        <begin position="443"/>
        <end position="515"/>
    </location>
</feature>
<keyword evidence="6" id="KW-0997">Cell inner membrane</keyword>
<dbReference type="EC" id="2.7.10.2" evidence="4"/>
<dbReference type="Pfam" id="PF13614">
    <property type="entry name" value="AAA_31"/>
    <property type="match status" value="1"/>
</dbReference>
<evidence type="ECO:0000256" key="15">
    <source>
        <dbReference type="ARBA" id="ARBA00051245"/>
    </source>
</evidence>
<dbReference type="GO" id="GO:0004715">
    <property type="term" value="F:non-membrane spanning protein tyrosine kinase activity"/>
    <property type="evidence" value="ECO:0007669"/>
    <property type="project" value="UniProtKB-EC"/>
</dbReference>
<reference evidence="21" key="1">
    <citation type="submission" date="2016-06" db="EMBL/GenBank/DDBJ databases">
        <authorList>
            <person name="Zhan P."/>
        </authorList>
    </citation>
    <scope>NUCLEOTIDE SEQUENCE [LARGE SCALE GENOMIC DNA]</scope>
    <source>
        <strain evidence="21">T28</strain>
    </source>
</reference>
<evidence type="ECO:0000256" key="16">
    <source>
        <dbReference type="SAM" id="Phobius"/>
    </source>
</evidence>
<dbReference type="RefSeq" id="WP_068483794.1">
    <property type="nucleotide sequence ID" value="NZ_CP018760.1"/>
</dbReference>
<evidence type="ECO:0000256" key="11">
    <source>
        <dbReference type="ARBA" id="ARBA00022840"/>
    </source>
</evidence>
<dbReference type="NCBIfam" id="TIGR01007">
    <property type="entry name" value="eps_fam"/>
    <property type="match status" value="1"/>
</dbReference>
<comment type="caution">
    <text evidence="20">The sequence shown here is derived from an EMBL/GenBank/DDBJ whole genome shotgun (WGS) entry which is preliminary data.</text>
</comment>
<dbReference type="GO" id="GO:0005886">
    <property type="term" value="C:plasma membrane"/>
    <property type="evidence" value="ECO:0007669"/>
    <property type="project" value="UniProtKB-SubCell"/>
</dbReference>
<evidence type="ECO:0000256" key="6">
    <source>
        <dbReference type="ARBA" id="ARBA00022519"/>
    </source>
</evidence>
<dbReference type="OrthoDB" id="9794577at2"/>
<evidence type="ECO:0000256" key="12">
    <source>
        <dbReference type="ARBA" id="ARBA00022989"/>
    </source>
</evidence>
<evidence type="ECO:0000256" key="2">
    <source>
        <dbReference type="ARBA" id="ARBA00007316"/>
    </source>
</evidence>
<evidence type="ECO:0000256" key="7">
    <source>
        <dbReference type="ARBA" id="ARBA00022679"/>
    </source>
</evidence>
<evidence type="ECO:0000256" key="13">
    <source>
        <dbReference type="ARBA" id="ARBA00023136"/>
    </source>
</evidence>
<evidence type="ECO:0000256" key="4">
    <source>
        <dbReference type="ARBA" id="ARBA00011903"/>
    </source>
</evidence>
<feature type="transmembrane region" description="Helical" evidence="16">
    <location>
        <begin position="495"/>
        <end position="516"/>
    </location>
</feature>
<evidence type="ECO:0000313" key="21">
    <source>
        <dbReference type="Proteomes" id="UP000092164"/>
    </source>
</evidence>
<evidence type="ECO:0000256" key="1">
    <source>
        <dbReference type="ARBA" id="ARBA00004429"/>
    </source>
</evidence>
<feature type="domain" description="AAA" evidence="18">
    <location>
        <begin position="584"/>
        <end position="717"/>
    </location>
</feature>
<keyword evidence="14" id="KW-0829">Tyrosine-protein kinase</keyword>
<evidence type="ECO:0000256" key="14">
    <source>
        <dbReference type="ARBA" id="ARBA00023137"/>
    </source>
</evidence>
<keyword evidence="21" id="KW-1185">Reference proteome</keyword>
<dbReference type="EMBL" id="LZFP01000007">
    <property type="protein sequence ID" value="OBR40563.1"/>
    <property type="molecule type" value="Genomic_DNA"/>
</dbReference>
<evidence type="ECO:0000256" key="3">
    <source>
        <dbReference type="ARBA" id="ARBA00008883"/>
    </source>
</evidence>
<evidence type="ECO:0000256" key="9">
    <source>
        <dbReference type="ARBA" id="ARBA00022741"/>
    </source>
</evidence>
<keyword evidence="10" id="KW-0418">Kinase</keyword>
<keyword evidence="8 16" id="KW-0812">Transmembrane</keyword>
<evidence type="ECO:0000256" key="5">
    <source>
        <dbReference type="ARBA" id="ARBA00022475"/>
    </source>
</evidence>
<keyword evidence="9" id="KW-0547">Nucleotide-binding</keyword>
<dbReference type="InterPro" id="IPR032807">
    <property type="entry name" value="GNVR"/>
</dbReference>
<dbReference type="GO" id="GO:0005524">
    <property type="term" value="F:ATP binding"/>
    <property type="evidence" value="ECO:0007669"/>
    <property type="project" value="UniProtKB-KW"/>
</dbReference>
<comment type="catalytic activity">
    <reaction evidence="15">
        <text>L-tyrosyl-[protein] + ATP = O-phospho-L-tyrosyl-[protein] + ADP + H(+)</text>
        <dbReference type="Rhea" id="RHEA:10596"/>
        <dbReference type="Rhea" id="RHEA-COMP:10136"/>
        <dbReference type="Rhea" id="RHEA-COMP:20101"/>
        <dbReference type="ChEBI" id="CHEBI:15378"/>
        <dbReference type="ChEBI" id="CHEBI:30616"/>
        <dbReference type="ChEBI" id="CHEBI:46858"/>
        <dbReference type="ChEBI" id="CHEBI:61978"/>
        <dbReference type="ChEBI" id="CHEBI:456216"/>
        <dbReference type="EC" id="2.7.10.2"/>
    </reaction>
</comment>
<dbReference type="Proteomes" id="UP000092164">
    <property type="component" value="Unassembled WGS sequence"/>
</dbReference>
<keyword evidence="11" id="KW-0067">ATP-binding</keyword>
<organism evidence="20 21">
    <name type="scientific">Maribacter hydrothermalis</name>
    <dbReference type="NCBI Taxonomy" id="1836467"/>
    <lineage>
        <taxon>Bacteria</taxon>
        <taxon>Pseudomonadati</taxon>
        <taxon>Bacteroidota</taxon>
        <taxon>Flavobacteriia</taxon>
        <taxon>Flavobacteriales</taxon>
        <taxon>Flavobacteriaceae</taxon>
        <taxon>Maribacter</taxon>
    </lineage>
</organism>
<keyword evidence="7" id="KW-0808">Transferase</keyword>
<dbReference type="InterPro" id="IPR027417">
    <property type="entry name" value="P-loop_NTPase"/>
</dbReference>
<evidence type="ECO:0000256" key="8">
    <source>
        <dbReference type="ARBA" id="ARBA00022692"/>
    </source>
</evidence>
<dbReference type="InterPro" id="IPR050445">
    <property type="entry name" value="Bact_polysacc_biosynth/exp"/>
</dbReference>
<dbReference type="Pfam" id="PF13807">
    <property type="entry name" value="GNVR"/>
    <property type="match status" value="1"/>
</dbReference>
<dbReference type="CDD" id="cd05387">
    <property type="entry name" value="BY-kinase"/>
    <property type="match status" value="1"/>
</dbReference>
<dbReference type="AlphaFoldDB" id="A0A1B7ZCR6"/>
<keyword evidence="13 16" id="KW-0472">Membrane</keyword>
<keyword evidence="5" id="KW-1003">Cell membrane</keyword>
<evidence type="ECO:0000256" key="10">
    <source>
        <dbReference type="ARBA" id="ARBA00022777"/>
    </source>
</evidence>
<dbReference type="Gene3D" id="3.40.50.300">
    <property type="entry name" value="P-loop containing nucleotide triphosphate hydrolases"/>
    <property type="match status" value="1"/>
</dbReference>
<comment type="similarity">
    <text evidence="3">Belongs to the etk/wzc family.</text>
</comment>
<dbReference type="PANTHER" id="PTHR32309">
    <property type="entry name" value="TYROSINE-PROTEIN KINASE"/>
    <property type="match status" value="1"/>
</dbReference>
<protein>
    <recommendedName>
        <fullName evidence="4">non-specific protein-tyrosine kinase</fullName>
        <ecNumber evidence="4">2.7.10.2</ecNumber>
    </recommendedName>
</protein>
<dbReference type="InterPro" id="IPR025669">
    <property type="entry name" value="AAA_dom"/>
</dbReference>
<proteinExistence type="inferred from homology"/>
<dbReference type="SUPFAM" id="SSF52540">
    <property type="entry name" value="P-loop containing nucleoside triphosphate hydrolases"/>
    <property type="match status" value="1"/>
</dbReference>
<comment type="similarity">
    <text evidence="2">Belongs to the CpsD/CapB family.</text>
</comment>
<accession>A0A1B7ZCR6</accession>
<evidence type="ECO:0000313" key="20">
    <source>
        <dbReference type="EMBL" id="OBR40563.1"/>
    </source>
</evidence>
<dbReference type="PANTHER" id="PTHR32309:SF13">
    <property type="entry name" value="FERRIC ENTEROBACTIN TRANSPORT PROTEIN FEPE"/>
    <property type="match status" value="1"/>
</dbReference>
<sequence>MNEKTYVLDFEEEKESYDLNETVSRYLRYWPWYLGMVVLFTAIAFTYLKLAPVIYKTEAKVKILEDAMKTSVVKDVISIANANPNNRLLDIQNQIKVIQSYRLLNNVVDELHLDVEYFEKSQFIYTQVWEPPFIVRKNISEDKITEPMKYEVKLTDVGFNVVDSEGVNTVVPYDAANTSVYYLPFKIELVEAINTIDNYKNVTYKVVMDSKIKTSLKLAKKLTIITEANSEVLNLSLLGESKERSEEVLNSIINNFNQDGILDRQLVSRRTLEVIEKRFVYLSQELDSIEAGKQNFKQAQNISYIQSDAGVNLQRKTDAESEALKLETQVSLSGLLKKTVANEAEYNLLPADIGLANSGLNEMVSNYNEMARERQKLITSVGSNHPTLVKLSKQLELSKLNILSSVNNYESQLTLSLRRTNQEKNSAGYKFSRLPETERMLRSIERQQSIKENLYLLLLQKREEATIDYASTAPTIKVIEYGLTNIEPLWPKPTVVYPVGVLLGLLLPFLVFFIRFSTDNSIHDRSEIEKLNPEIPVVAEIPFFEKEKKFISENDRSVLAESFRILGANVTHLLAMDENDKTGKVIFVTSAIKGEGKSLLALNLSLAYASIGKRVLLVGGDLRNPTLQSHLNVDKKAVGLADYLSGKMADFNSHLFEGFNDNPDHKVLFSGEVPSNVPVLLSGRNFEQFIDEAKKEYDYIIMDTAPTMLVTDTLLIAKHADITLFAVRAGVTDKNVMNFSKELNKSKKIKNMVYVMNAVGQVHTSKLNYGYGYGYEMDQPNSSKKWFKKS</sequence>
<dbReference type="InterPro" id="IPR005702">
    <property type="entry name" value="Wzc-like_C"/>
</dbReference>
<name>A0A1B7ZCR6_9FLAO</name>
<dbReference type="KEGG" id="mart:BTR34_12080"/>
<comment type="subcellular location">
    <subcellularLocation>
        <location evidence="1">Cell inner membrane</location>
        <topology evidence="1">Multi-pass membrane protein</topology>
    </subcellularLocation>
</comment>
<keyword evidence="12 16" id="KW-1133">Transmembrane helix</keyword>
<dbReference type="InterPro" id="IPR003856">
    <property type="entry name" value="LPS_length_determ_N"/>
</dbReference>
<feature type="transmembrane region" description="Helical" evidence="16">
    <location>
        <begin position="29"/>
        <end position="48"/>
    </location>
</feature>
<dbReference type="Pfam" id="PF02706">
    <property type="entry name" value="Wzz"/>
    <property type="match status" value="1"/>
</dbReference>
<evidence type="ECO:0000259" key="18">
    <source>
        <dbReference type="Pfam" id="PF13614"/>
    </source>
</evidence>